<dbReference type="Gene3D" id="3.30.530.20">
    <property type="match status" value="1"/>
</dbReference>
<dbReference type="CDD" id="cd07812">
    <property type="entry name" value="SRPBCC"/>
    <property type="match status" value="1"/>
</dbReference>
<name>A0A1I5G171_PSUAM</name>
<dbReference type="Pfam" id="PF10604">
    <property type="entry name" value="Polyketide_cyc2"/>
    <property type="match status" value="1"/>
</dbReference>
<gene>
    <name evidence="1" type="ORF">SAMN05216207_104225</name>
</gene>
<dbReference type="EMBL" id="FOUY01000042">
    <property type="protein sequence ID" value="SFO29623.1"/>
    <property type="molecule type" value="Genomic_DNA"/>
</dbReference>
<organism evidence="1 2">
    <name type="scientific">Pseudonocardia ammonioxydans</name>
    <dbReference type="NCBI Taxonomy" id="260086"/>
    <lineage>
        <taxon>Bacteria</taxon>
        <taxon>Bacillati</taxon>
        <taxon>Actinomycetota</taxon>
        <taxon>Actinomycetes</taxon>
        <taxon>Pseudonocardiales</taxon>
        <taxon>Pseudonocardiaceae</taxon>
        <taxon>Pseudonocardia</taxon>
    </lineage>
</organism>
<proteinExistence type="predicted"/>
<dbReference type="RefSeq" id="WP_093352744.1">
    <property type="nucleotide sequence ID" value="NZ_FOUY01000042.1"/>
</dbReference>
<dbReference type="InterPro" id="IPR019587">
    <property type="entry name" value="Polyketide_cyclase/dehydratase"/>
</dbReference>
<reference evidence="1 2" key="1">
    <citation type="submission" date="2016-10" db="EMBL/GenBank/DDBJ databases">
        <authorList>
            <person name="de Groot N.N."/>
        </authorList>
    </citation>
    <scope>NUCLEOTIDE SEQUENCE [LARGE SCALE GENOMIC DNA]</scope>
    <source>
        <strain evidence="1 2">CGMCC 4.1877</strain>
    </source>
</reference>
<dbReference type="STRING" id="260086.SAMN05216207_104225"/>
<dbReference type="OrthoDB" id="3779334at2"/>
<evidence type="ECO:0000313" key="2">
    <source>
        <dbReference type="Proteomes" id="UP000199614"/>
    </source>
</evidence>
<evidence type="ECO:0000313" key="1">
    <source>
        <dbReference type="EMBL" id="SFO29623.1"/>
    </source>
</evidence>
<sequence>MRYADGPTTEAEIRVEAAPGDVWALVTDLGFLARVSTEMQHAEWADGTAPGPGARIHGEHRHEAVGTWRTTATVTGWEPGRIFEWTVEPDQDGGPAAVWRFELTPDGAGTRLRQWARMGPGPSGLSGAIAHRPEKEERIVAGRLEEWRTGMARNLDAVRDALTG</sequence>
<dbReference type="AlphaFoldDB" id="A0A1I5G171"/>
<keyword evidence="2" id="KW-1185">Reference proteome</keyword>
<accession>A0A1I5G171</accession>
<dbReference type="InterPro" id="IPR023393">
    <property type="entry name" value="START-like_dom_sf"/>
</dbReference>
<protein>
    <submittedName>
        <fullName evidence="1">Polyketide cyclase / dehydrase and lipid transport</fullName>
    </submittedName>
</protein>
<dbReference type="Proteomes" id="UP000199614">
    <property type="component" value="Unassembled WGS sequence"/>
</dbReference>
<dbReference type="SUPFAM" id="SSF55961">
    <property type="entry name" value="Bet v1-like"/>
    <property type="match status" value="1"/>
</dbReference>